<accession>A0ABP9FBY9</accession>
<evidence type="ECO:0000256" key="3">
    <source>
        <dbReference type="ARBA" id="ARBA00022989"/>
    </source>
</evidence>
<comment type="subcellular location">
    <subcellularLocation>
        <location evidence="1">Membrane</location>
        <topology evidence="1">Multi-pass membrane protein</topology>
    </subcellularLocation>
</comment>
<dbReference type="RefSeq" id="WP_274235162.1">
    <property type="nucleotide sequence ID" value="NZ_BAABHQ010000035.1"/>
</dbReference>
<name>A0ABP9FBY9_9PSEU</name>
<feature type="transmembrane region" description="Helical" evidence="6">
    <location>
        <begin position="365"/>
        <end position="391"/>
    </location>
</feature>
<evidence type="ECO:0000256" key="6">
    <source>
        <dbReference type="SAM" id="Phobius"/>
    </source>
</evidence>
<evidence type="ECO:0000259" key="7">
    <source>
        <dbReference type="Pfam" id="PF13515"/>
    </source>
</evidence>
<evidence type="ECO:0000313" key="8">
    <source>
        <dbReference type="EMBL" id="GAA4897549.1"/>
    </source>
</evidence>
<dbReference type="Pfam" id="PF13515">
    <property type="entry name" value="FUSC_2"/>
    <property type="match status" value="1"/>
</dbReference>
<reference evidence="9" key="1">
    <citation type="journal article" date="2019" name="Int. J. Syst. Evol. Microbiol.">
        <title>The Global Catalogue of Microorganisms (GCM) 10K type strain sequencing project: providing services to taxonomists for standard genome sequencing and annotation.</title>
        <authorList>
            <consortium name="The Broad Institute Genomics Platform"/>
            <consortium name="The Broad Institute Genome Sequencing Center for Infectious Disease"/>
            <person name="Wu L."/>
            <person name="Ma J."/>
        </authorList>
    </citation>
    <scope>NUCLEOTIDE SEQUENCE [LARGE SCALE GENOMIC DNA]</scope>
    <source>
        <strain evidence="9">JCM 17983</strain>
    </source>
</reference>
<feature type="transmembrane region" description="Helical" evidence="6">
    <location>
        <begin position="334"/>
        <end position="353"/>
    </location>
</feature>
<feature type="transmembrane region" description="Helical" evidence="6">
    <location>
        <begin position="40"/>
        <end position="64"/>
    </location>
</feature>
<sequence length="605" mass="60722">MAAATTSWRAFARDLVRLDHGRPDWWDAVRAGVCAGGAVLAGWLAGDVAAGLIASIGAFTALYGNGRPFGYRARELGVVAVAMAAVVTLGALSASSVWLAVPVVAAVAVVATALCRAFDTGPPGAYLFVLAGATGTAVPGTVGGPVTLGLLVLAGGAFAWVLHLAGVLAGPRRPEQDTLRAAVRAVGALQAAVGTAHYPAARDAAARAMHACWVALVAQQAPATRPDGPLDRLRALALDLHALMGEAMRDQDEGRSPAPDAGDRLAALAASVADPPPVRPLARGVVPLGGPGAGRVLRELLAPGSPWRAVLLRVGIAALAAGAVGALAGLDHAYWAVAAAVLVLCQGLGWTGTLERAALRLVGTWLGLVVAAAVLATRPSGIALVLVIAVLQGAVQPTMPRNYGLGVVVVTPLALTIGSAGHPADLGALLLARGVDTAVGCALGVVVFLLVAPGTDRPPPATLVAASLRDAARVVPHLAAGSTTSLPARDARRDLARHLLALADAHGAAEAAPLGRIADTTVWWPALDAARHLAHRVLAACWAVDRGESALLPVTRADALTAELGALAGTVEHGGTAPEGGSSPGDGTFAPELAALRRSLPQVAT</sequence>
<evidence type="ECO:0000256" key="1">
    <source>
        <dbReference type="ARBA" id="ARBA00004141"/>
    </source>
</evidence>
<evidence type="ECO:0000313" key="9">
    <source>
        <dbReference type="Proteomes" id="UP001500457"/>
    </source>
</evidence>
<keyword evidence="3 6" id="KW-1133">Transmembrane helix</keyword>
<evidence type="ECO:0000256" key="5">
    <source>
        <dbReference type="SAM" id="MobiDB-lite"/>
    </source>
</evidence>
<feature type="domain" description="Integral membrane bound transporter" evidence="7">
    <location>
        <begin position="321"/>
        <end position="447"/>
    </location>
</feature>
<evidence type="ECO:0000256" key="4">
    <source>
        <dbReference type="ARBA" id="ARBA00023136"/>
    </source>
</evidence>
<dbReference type="InterPro" id="IPR049453">
    <property type="entry name" value="Memb_transporter_dom"/>
</dbReference>
<feature type="region of interest" description="Disordered" evidence="5">
    <location>
        <begin position="571"/>
        <end position="591"/>
    </location>
</feature>
<proteinExistence type="predicted"/>
<feature type="transmembrane region" description="Helical" evidence="6">
    <location>
        <begin position="310"/>
        <end position="328"/>
    </location>
</feature>
<organism evidence="8 9">
    <name type="scientific">Actinomycetospora straminea</name>
    <dbReference type="NCBI Taxonomy" id="663607"/>
    <lineage>
        <taxon>Bacteria</taxon>
        <taxon>Bacillati</taxon>
        <taxon>Actinomycetota</taxon>
        <taxon>Actinomycetes</taxon>
        <taxon>Pseudonocardiales</taxon>
        <taxon>Pseudonocardiaceae</taxon>
        <taxon>Actinomycetospora</taxon>
    </lineage>
</organism>
<evidence type="ECO:0000256" key="2">
    <source>
        <dbReference type="ARBA" id="ARBA00022692"/>
    </source>
</evidence>
<dbReference type="Proteomes" id="UP001500457">
    <property type="component" value="Unassembled WGS sequence"/>
</dbReference>
<feature type="transmembrane region" description="Helical" evidence="6">
    <location>
        <begin position="76"/>
        <end position="93"/>
    </location>
</feature>
<comment type="caution">
    <text evidence="8">The sequence shown here is derived from an EMBL/GenBank/DDBJ whole genome shotgun (WGS) entry which is preliminary data.</text>
</comment>
<feature type="transmembrane region" description="Helical" evidence="6">
    <location>
        <begin position="428"/>
        <end position="452"/>
    </location>
</feature>
<feature type="transmembrane region" description="Helical" evidence="6">
    <location>
        <begin position="403"/>
        <end position="421"/>
    </location>
</feature>
<feature type="transmembrane region" description="Helical" evidence="6">
    <location>
        <begin position="125"/>
        <end position="142"/>
    </location>
</feature>
<protein>
    <submittedName>
        <fullName evidence="8">FUSC family protein</fullName>
    </submittedName>
</protein>
<keyword evidence="2 6" id="KW-0812">Transmembrane</keyword>
<gene>
    <name evidence="8" type="ORF">GCM10023203_60340</name>
</gene>
<keyword evidence="4 6" id="KW-0472">Membrane</keyword>
<dbReference type="EMBL" id="BAABHQ010000035">
    <property type="protein sequence ID" value="GAA4897549.1"/>
    <property type="molecule type" value="Genomic_DNA"/>
</dbReference>
<feature type="transmembrane region" description="Helical" evidence="6">
    <location>
        <begin position="148"/>
        <end position="170"/>
    </location>
</feature>
<keyword evidence="9" id="KW-1185">Reference proteome</keyword>